<feature type="domain" description="Amidohydrolase 3" evidence="1">
    <location>
        <begin position="343"/>
        <end position="434"/>
    </location>
</feature>
<dbReference type="SUPFAM" id="SSF51556">
    <property type="entry name" value="Metallo-dependent hydrolases"/>
    <property type="match status" value="1"/>
</dbReference>
<dbReference type="Gene3D" id="3.20.20.140">
    <property type="entry name" value="Metal-dependent hydrolases"/>
    <property type="match status" value="1"/>
</dbReference>
<dbReference type="Pfam" id="PF07969">
    <property type="entry name" value="Amidohydro_3"/>
    <property type="match status" value="2"/>
</dbReference>
<protein>
    <submittedName>
        <fullName evidence="2">N-acyl-D-amino-acid deacylase</fullName>
    </submittedName>
</protein>
<evidence type="ECO:0000259" key="1">
    <source>
        <dbReference type="Pfam" id="PF07969"/>
    </source>
</evidence>
<accession>A0A1H6TYD2</accession>
<evidence type="ECO:0000313" key="2">
    <source>
        <dbReference type="EMBL" id="SEI80732.1"/>
    </source>
</evidence>
<dbReference type="PANTHER" id="PTHR11647">
    <property type="entry name" value="HYDRANTOINASE/DIHYDROPYRIMIDINASE FAMILY MEMBER"/>
    <property type="match status" value="1"/>
</dbReference>
<dbReference type="RefSeq" id="WP_091828345.1">
    <property type="nucleotide sequence ID" value="NZ_FNZK01000001.1"/>
</dbReference>
<dbReference type="EMBL" id="FNZK01000001">
    <property type="protein sequence ID" value="SEI80732.1"/>
    <property type="molecule type" value="Genomic_DNA"/>
</dbReference>
<dbReference type="InterPro" id="IPR011059">
    <property type="entry name" value="Metal-dep_hydrolase_composite"/>
</dbReference>
<dbReference type="PANTHER" id="PTHR11647:SF1">
    <property type="entry name" value="COLLAPSIN RESPONSE MEDIATOR PROTEIN"/>
    <property type="match status" value="1"/>
</dbReference>
<dbReference type="GO" id="GO:0016810">
    <property type="term" value="F:hydrolase activity, acting on carbon-nitrogen (but not peptide) bonds"/>
    <property type="evidence" value="ECO:0007669"/>
    <property type="project" value="InterPro"/>
</dbReference>
<organism evidence="2 3">
    <name type="scientific">Propionispira arboris</name>
    <dbReference type="NCBI Taxonomy" id="84035"/>
    <lineage>
        <taxon>Bacteria</taxon>
        <taxon>Bacillati</taxon>
        <taxon>Bacillota</taxon>
        <taxon>Negativicutes</taxon>
        <taxon>Selenomonadales</taxon>
        <taxon>Selenomonadaceae</taxon>
        <taxon>Propionispira</taxon>
    </lineage>
</organism>
<dbReference type="InterPro" id="IPR013108">
    <property type="entry name" value="Amidohydro_3"/>
</dbReference>
<keyword evidence="3" id="KW-1185">Reference proteome</keyword>
<evidence type="ECO:0000313" key="3">
    <source>
        <dbReference type="Proteomes" id="UP000199662"/>
    </source>
</evidence>
<dbReference type="AlphaFoldDB" id="A0A1H6TYD2"/>
<dbReference type="InterPro" id="IPR032466">
    <property type="entry name" value="Metal_Hydrolase"/>
</dbReference>
<dbReference type="InterPro" id="IPR050378">
    <property type="entry name" value="Metallo-dep_Hydrolases_sf"/>
</dbReference>
<dbReference type="STRING" id="84035.SAMN05660742_101107"/>
<reference evidence="2 3" key="1">
    <citation type="submission" date="2016-10" db="EMBL/GenBank/DDBJ databases">
        <authorList>
            <person name="de Groot N.N."/>
        </authorList>
    </citation>
    <scope>NUCLEOTIDE SEQUENCE [LARGE SCALE GENOMIC DNA]</scope>
    <source>
        <strain evidence="2 3">DSM 2179</strain>
    </source>
</reference>
<feature type="domain" description="Amidohydrolase 3" evidence="1">
    <location>
        <begin position="44"/>
        <end position="89"/>
    </location>
</feature>
<dbReference type="SUPFAM" id="SSF51338">
    <property type="entry name" value="Composite domain of metallo-dependent hydrolases"/>
    <property type="match status" value="1"/>
</dbReference>
<dbReference type="Proteomes" id="UP000199662">
    <property type="component" value="Unassembled WGS sequence"/>
</dbReference>
<sequence length="450" mass="49280">MLDVAICKGLVINTKRQTKRITNIGIKAGEIVCVTGDDLTASVVIDAQGLIVSPGFIDVHGHVDGYLYSGELSACQGITTSIGGNCGLSPLDFDDFFNCQERDGFYINQGELVGHSFSLRQAAGIANPYRRALPCEFEKMKYMARAALDAGACGISFGLDYSPGASYDEITALASICADFDRVMPIHTRLFTQNDLYSLFEVLSIAKRTGVKLLFSHFVYQYGSGIMGDALEIIEKAIHDGLDIKIDSGMYMDWLTFIGTATFDEQTINDNEIRFSDMIAASGPYKGQRLNLELYRLMRKNYPNDSVICCVPNDASQIYAALKPDYAMPSTDIGQYLPGEGHPQIAGSFPKYIKEMVQERHDLTLEAAIYKATLLPAQTFHLAKKGQIEVGMDADLTIFNLSTIKDTAVFPDQGFPDNKPEGIEYVLVNGVPVVVQGAFTGKKPGRVLRA</sequence>
<proteinExistence type="predicted"/>
<gene>
    <name evidence="2" type="ORF">SAMN05660742_101107</name>
</gene>
<name>A0A1H6TYD2_9FIRM</name>